<keyword evidence="8 9" id="KW-1208">Phospholipid metabolism</keyword>
<protein>
    <recommendedName>
        <fullName evidence="9">Cardiolipin synthase B</fullName>
        <shortName evidence="9">CL synthase</shortName>
        <ecNumber evidence="9">2.7.8.-</ecNumber>
    </recommendedName>
</protein>
<evidence type="ECO:0000256" key="2">
    <source>
        <dbReference type="ARBA" id="ARBA00022516"/>
    </source>
</evidence>
<feature type="active site" evidence="9">
    <location>
        <position position="289"/>
    </location>
</feature>
<dbReference type="Gene3D" id="3.30.870.10">
    <property type="entry name" value="Endonuclease Chain A"/>
    <property type="match status" value="2"/>
</dbReference>
<feature type="active site" evidence="9">
    <location>
        <position position="122"/>
    </location>
</feature>
<feature type="active site" evidence="9">
    <location>
        <position position="117"/>
    </location>
</feature>
<dbReference type="AlphaFoldDB" id="A0A368TRW3"/>
<keyword evidence="6 9" id="KW-0472">Membrane</keyword>
<comment type="similarity">
    <text evidence="9">Belongs to the phospholipase D family. Cardiolipin synthase subfamily. ClsB sub-subfamily.</text>
</comment>
<dbReference type="InterPro" id="IPR030872">
    <property type="entry name" value="Cardiolipin_synth_ClsB"/>
</dbReference>
<dbReference type="PROSITE" id="PS50035">
    <property type="entry name" value="PLD"/>
    <property type="match status" value="2"/>
</dbReference>
<feature type="active site" evidence="9">
    <location>
        <position position="291"/>
    </location>
</feature>
<comment type="caution">
    <text evidence="11">The sequence shown here is derived from an EMBL/GenBank/DDBJ whole genome shotgun (WGS) entry which is preliminary data.</text>
</comment>
<evidence type="ECO:0000256" key="9">
    <source>
        <dbReference type="HAMAP-Rule" id="MF_01917"/>
    </source>
</evidence>
<comment type="function">
    <text evidence="9">Catalyzes the phosphatidyl group transfer from one phosphatidylglycerol molecule to another to form cardiolipin (CL) (diphosphatidylglycerol) and glycerol.</text>
</comment>
<organism evidence="11 12">
    <name type="scientific">Vreelandella rituensis</name>
    <dbReference type="NCBI Taxonomy" id="2282306"/>
    <lineage>
        <taxon>Bacteria</taxon>
        <taxon>Pseudomonadati</taxon>
        <taxon>Pseudomonadota</taxon>
        <taxon>Gammaproteobacteria</taxon>
        <taxon>Oceanospirillales</taxon>
        <taxon>Halomonadaceae</taxon>
        <taxon>Vreelandella</taxon>
    </lineage>
</organism>
<dbReference type="GO" id="GO:0005886">
    <property type="term" value="C:plasma membrane"/>
    <property type="evidence" value="ECO:0007669"/>
    <property type="project" value="UniProtKB-SubCell"/>
</dbReference>
<proteinExistence type="inferred from homology"/>
<feature type="active site" evidence="9">
    <location>
        <position position="115"/>
    </location>
</feature>
<feature type="domain" description="PLD phosphodiesterase" evidence="10">
    <location>
        <begin position="284"/>
        <end position="311"/>
    </location>
</feature>
<keyword evidence="3 9" id="KW-0808">Transferase</keyword>
<feature type="active site" evidence="9">
    <location>
        <position position="296"/>
    </location>
</feature>
<feature type="domain" description="PLD phosphodiesterase" evidence="10">
    <location>
        <begin position="110"/>
        <end position="137"/>
    </location>
</feature>
<reference evidence="11 12" key="1">
    <citation type="submission" date="2018-07" db="EMBL/GenBank/DDBJ databases">
        <title>Halomonas rutogse sp. nov., isolated from Lake TangqianCo on Tibetan Plateau.</title>
        <authorList>
            <person name="Lu H."/>
            <person name="Xing P."/>
            <person name="Wu Q."/>
        </authorList>
    </citation>
    <scope>NUCLEOTIDE SEQUENCE [LARGE SCALE GENOMIC DNA]</scope>
    <source>
        <strain evidence="11 12">TQ8S</strain>
    </source>
</reference>
<keyword evidence="5 9" id="KW-0443">Lipid metabolism</keyword>
<evidence type="ECO:0000256" key="7">
    <source>
        <dbReference type="ARBA" id="ARBA00023209"/>
    </source>
</evidence>
<sequence length="401" mass="45597">MSVNFKWQEGNHVELLINGNQFFPSVFDAIRTASWEILIETFIIFNDEVGEALKDALLEAAARQVRIEVTVDGYGTADLDADYIAELKAAGVNLYAYDPRPRWFGMRTNLFRRLHRKIVVVDGEVAYISGINFAADHLPDKYPMGKQDYAVRVCGPIVEDIRAAAKALLLEDQAVQELPELTPPTSAVGKANILMVIRDNTNHSTDIEEQYILAIRSATTRIVIANAYFFPSYRIWRELGNAARRGVKVSLILQGRPDKPWTRQLSSSLYSYLIDAGIGIFEYTERPLHGKIAIVDHEWSTVGSSNLDPLSLYLNLEANLFIRDVKFNQEIHEHLTELIDKNCQKITPKKAGKGHWWRAPLMVVSFHFLRHFPTMVGWHPAHAPKLKSLPVEQTKKKHELR</sequence>
<dbReference type="EC" id="2.7.8.-" evidence="9"/>
<name>A0A368TRW3_9GAMM</name>
<keyword evidence="4" id="KW-0677">Repeat</keyword>
<evidence type="ECO:0000256" key="4">
    <source>
        <dbReference type="ARBA" id="ARBA00022737"/>
    </source>
</evidence>
<dbReference type="Pfam" id="PF13091">
    <property type="entry name" value="PLDc_2"/>
    <property type="match status" value="2"/>
</dbReference>
<dbReference type="GO" id="GO:0008808">
    <property type="term" value="F:cardiolipin synthase activity"/>
    <property type="evidence" value="ECO:0007669"/>
    <property type="project" value="InterPro"/>
</dbReference>
<dbReference type="EMBL" id="QPIJ01000079">
    <property type="protein sequence ID" value="RCV85963.1"/>
    <property type="molecule type" value="Genomic_DNA"/>
</dbReference>
<evidence type="ECO:0000256" key="3">
    <source>
        <dbReference type="ARBA" id="ARBA00022679"/>
    </source>
</evidence>
<comment type="catalytic activity">
    <reaction evidence="9">
        <text>2 a 1,2-diacyl-sn-glycero-3-phospho-(1'-sn-glycerol) = a cardiolipin + glycerol</text>
        <dbReference type="Rhea" id="RHEA:31451"/>
        <dbReference type="ChEBI" id="CHEBI:17754"/>
        <dbReference type="ChEBI" id="CHEBI:62237"/>
        <dbReference type="ChEBI" id="CHEBI:64716"/>
    </reaction>
</comment>
<dbReference type="HAMAP" id="MF_01917">
    <property type="entry name" value="Cardiolipin_synth_ClsB"/>
    <property type="match status" value="1"/>
</dbReference>
<evidence type="ECO:0000256" key="6">
    <source>
        <dbReference type="ARBA" id="ARBA00023136"/>
    </source>
</evidence>
<dbReference type="OrthoDB" id="9762009at2"/>
<evidence type="ECO:0000259" key="10">
    <source>
        <dbReference type="PROSITE" id="PS50035"/>
    </source>
</evidence>
<dbReference type="CDD" id="cd09110">
    <property type="entry name" value="PLDc_CLS_1"/>
    <property type="match status" value="1"/>
</dbReference>
<keyword evidence="2 9" id="KW-0444">Lipid biosynthesis</keyword>
<gene>
    <name evidence="9" type="primary">clsB</name>
    <name evidence="11" type="ORF">DU506_19465</name>
</gene>
<dbReference type="PANTHER" id="PTHR21248">
    <property type="entry name" value="CARDIOLIPIN SYNTHASE"/>
    <property type="match status" value="1"/>
</dbReference>
<dbReference type="InterPro" id="IPR001736">
    <property type="entry name" value="PLipase_D/transphosphatidylase"/>
</dbReference>
<evidence type="ECO:0000313" key="11">
    <source>
        <dbReference type="EMBL" id="RCV85963.1"/>
    </source>
</evidence>
<keyword evidence="1 9" id="KW-1003">Cell membrane</keyword>
<dbReference type="InterPro" id="IPR025202">
    <property type="entry name" value="PLD-like_dom"/>
</dbReference>
<dbReference type="RefSeq" id="WP_114488526.1">
    <property type="nucleotide sequence ID" value="NZ_CBCSHM010000082.1"/>
</dbReference>
<dbReference type="PANTHER" id="PTHR21248:SF23">
    <property type="entry name" value="CARDIOLIPIN SYNTHASE B"/>
    <property type="match status" value="1"/>
</dbReference>
<dbReference type="CDD" id="cd09159">
    <property type="entry name" value="PLDc_ybhO_like_2"/>
    <property type="match status" value="1"/>
</dbReference>
<accession>A0A368TRW3</accession>
<comment type="subcellular location">
    <subcellularLocation>
        <location evidence="9">Cell membrane</location>
        <topology evidence="9">Peripheral membrane protein</topology>
    </subcellularLocation>
</comment>
<evidence type="ECO:0000313" key="12">
    <source>
        <dbReference type="Proteomes" id="UP000253204"/>
    </source>
</evidence>
<dbReference type="Proteomes" id="UP000253204">
    <property type="component" value="Unassembled WGS sequence"/>
</dbReference>
<evidence type="ECO:0000256" key="8">
    <source>
        <dbReference type="ARBA" id="ARBA00023264"/>
    </source>
</evidence>
<dbReference type="SUPFAM" id="SSF56024">
    <property type="entry name" value="Phospholipase D/nuclease"/>
    <property type="match status" value="2"/>
</dbReference>
<dbReference type="SMART" id="SM00155">
    <property type="entry name" value="PLDc"/>
    <property type="match status" value="2"/>
</dbReference>
<keyword evidence="7 9" id="KW-0594">Phospholipid biosynthesis</keyword>
<dbReference type="NCBIfam" id="NF008427">
    <property type="entry name" value="PRK11263.1"/>
    <property type="match status" value="1"/>
</dbReference>
<evidence type="ECO:0000256" key="1">
    <source>
        <dbReference type="ARBA" id="ARBA00022475"/>
    </source>
</evidence>
<dbReference type="PIRSF" id="PIRSF000850">
    <property type="entry name" value="Phospholipase_D_PSS"/>
    <property type="match status" value="1"/>
</dbReference>
<keyword evidence="12" id="KW-1185">Reference proteome</keyword>
<evidence type="ECO:0000256" key="5">
    <source>
        <dbReference type="ARBA" id="ARBA00023098"/>
    </source>
</evidence>
<dbReference type="GO" id="GO:0032049">
    <property type="term" value="P:cardiolipin biosynthetic process"/>
    <property type="evidence" value="ECO:0007669"/>
    <property type="project" value="InterPro"/>
</dbReference>